<name>A0A4R2B9E9_9BACI</name>
<accession>A0A4R2B9E9</accession>
<dbReference type="InterPro" id="IPR052022">
    <property type="entry name" value="26kDa_periplasmic_antigen"/>
</dbReference>
<dbReference type="EMBL" id="SLVV01000009">
    <property type="protein sequence ID" value="TCN22905.1"/>
    <property type="molecule type" value="Genomic_DNA"/>
</dbReference>
<sequence length="216" mass="23776">MQQTQYQRDKWPFLVVHGEGIVKASPDTARIVVGARTENEHLQKAQEENADRIEGIRTVLHLNGIRKEEIQTTDYRIETVYHYADGKQTFAGYLVLHLLAVTVLGPEKAGAIVDMAVKNGANEVSGITFSSSKSQNLYLNALSLALTDARVKAETIARAFRAKLRPVPISVIEAASPPAPEPFLKAAFDSSSTPSTQIEMGSIQVRASVEVKYTYY</sequence>
<evidence type="ECO:0000313" key="1">
    <source>
        <dbReference type="EMBL" id="TCN22905.1"/>
    </source>
</evidence>
<dbReference type="Gene3D" id="3.30.110.170">
    <property type="entry name" value="Protein of unknown function (DUF541), domain 1"/>
    <property type="match status" value="1"/>
</dbReference>
<dbReference type="GO" id="GO:0006974">
    <property type="term" value="P:DNA damage response"/>
    <property type="evidence" value="ECO:0007669"/>
    <property type="project" value="TreeGrafter"/>
</dbReference>
<gene>
    <name evidence="1" type="ORF">EV146_10960</name>
</gene>
<dbReference type="Proteomes" id="UP000295689">
    <property type="component" value="Unassembled WGS sequence"/>
</dbReference>
<dbReference type="Gene3D" id="3.30.70.2970">
    <property type="entry name" value="Protein of unknown function (DUF541), domain 2"/>
    <property type="match status" value="1"/>
</dbReference>
<dbReference type="PANTHER" id="PTHR34387">
    <property type="entry name" value="SLR1258 PROTEIN"/>
    <property type="match status" value="1"/>
</dbReference>
<dbReference type="PANTHER" id="PTHR34387:SF1">
    <property type="entry name" value="PERIPLASMIC IMMUNOGENIC PROTEIN"/>
    <property type="match status" value="1"/>
</dbReference>
<evidence type="ECO:0008006" key="3">
    <source>
        <dbReference type="Google" id="ProtNLM"/>
    </source>
</evidence>
<dbReference type="AlphaFoldDB" id="A0A4R2B9E9"/>
<reference evidence="1 2" key="1">
    <citation type="journal article" date="2015" name="Stand. Genomic Sci.">
        <title>Genomic Encyclopedia of Bacterial and Archaeal Type Strains, Phase III: the genomes of soil and plant-associated and newly described type strains.</title>
        <authorList>
            <person name="Whitman W.B."/>
            <person name="Woyke T."/>
            <person name="Klenk H.P."/>
            <person name="Zhou Y."/>
            <person name="Lilburn T.G."/>
            <person name="Beck B.J."/>
            <person name="De Vos P."/>
            <person name="Vandamme P."/>
            <person name="Eisen J.A."/>
            <person name="Garrity G."/>
            <person name="Hugenholtz P."/>
            <person name="Kyrpides N.C."/>
        </authorList>
    </citation>
    <scope>NUCLEOTIDE SEQUENCE [LARGE SCALE GENOMIC DNA]</scope>
    <source>
        <strain evidence="1 2">CV53</strain>
    </source>
</reference>
<dbReference type="RefSeq" id="WP_132008649.1">
    <property type="nucleotide sequence ID" value="NZ_JABUHM010000008.1"/>
</dbReference>
<keyword evidence="2" id="KW-1185">Reference proteome</keyword>
<evidence type="ECO:0000313" key="2">
    <source>
        <dbReference type="Proteomes" id="UP000295689"/>
    </source>
</evidence>
<protein>
    <recommendedName>
        <fullName evidence="3">DUF541 domain-containing protein</fullName>
    </recommendedName>
</protein>
<dbReference type="Pfam" id="PF04402">
    <property type="entry name" value="SIMPL"/>
    <property type="match status" value="1"/>
</dbReference>
<comment type="caution">
    <text evidence="1">The sequence shown here is derived from an EMBL/GenBank/DDBJ whole genome shotgun (WGS) entry which is preliminary data.</text>
</comment>
<dbReference type="InterPro" id="IPR007497">
    <property type="entry name" value="SIMPL/DUF541"/>
</dbReference>
<proteinExistence type="predicted"/>
<organism evidence="1 2">
    <name type="scientific">Mesobacillus foraminis</name>
    <dbReference type="NCBI Taxonomy" id="279826"/>
    <lineage>
        <taxon>Bacteria</taxon>
        <taxon>Bacillati</taxon>
        <taxon>Bacillota</taxon>
        <taxon>Bacilli</taxon>
        <taxon>Bacillales</taxon>
        <taxon>Bacillaceae</taxon>
        <taxon>Mesobacillus</taxon>
    </lineage>
</organism>